<dbReference type="GO" id="GO:0071456">
    <property type="term" value="P:cellular response to hypoxia"/>
    <property type="evidence" value="ECO:0007669"/>
    <property type="project" value="EnsemblMetazoa"/>
</dbReference>
<evidence type="ECO:0000256" key="1">
    <source>
        <dbReference type="ARBA" id="ARBA00023015"/>
    </source>
</evidence>
<feature type="compositionally biased region" description="Polar residues" evidence="5">
    <location>
        <begin position="82"/>
        <end position="97"/>
    </location>
</feature>
<dbReference type="HOGENOM" id="CLU_746547_0_0_1"/>
<dbReference type="Proteomes" id="UP000008744">
    <property type="component" value="Unassembled WGS sequence"/>
</dbReference>
<sequence>MHISSYEICLERVAEEFMGRRKWKNYQEQATRSQLNIEEQQPIATAGSDEDEDNKDNRNHCKPENQHHRLEQQFEEDFVVGNSTDNQTSQDSSRTATPISIPSPPPEPNDWRPSDKCNFCVNGRLLTVNAQGQLVAETVAPTATVHSSSSSTSKGPIYHNGQHDSDSNSSASLHQSGARNIANSGNSLELYKLLTQRAAKMTSMDSMAAQLAQFSLLADFNLINSLASQQQQQQQQQQQHPPHNSVTTTTSELLSAAAISAALKDTPSPKQEQQQQQQWQQQQQEQQQQWQWPEPNDLQGLGRHGCQQPEERPQQAPAQAQQNDGSQWEQQQQQPERRPGCSSSAVGGSILHEKLAQIKAEQLEQQQQQQL</sequence>
<gene>
    <name evidence="6" type="primary">Dper\GL23807</name>
    <name evidence="6" type="ORF">Dper_GL23807</name>
</gene>
<name>B4G648_DROPE</name>
<feature type="region of interest" description="Disordered" evidence="5">
    <location>
        <begin position="82"/>
        <end position="115"/>
    </location>
</feature>
<keyword evidence="1" id="KW-0805">Transcription regulation</keyword>
<dbReference type="OrthoDB" id="10028342at2759"/>
<feature type="compositionally biased region" description="Low complexity" evidence="5">
    <location>
        <begin position="271"/>
        <end position="292"/>
    </location>
</feature>
<organism evidence="7">
    <name type="scientific">Drosophila persimilis</name>
    <name type="common">Fruit fly</name>
    <dbReference type="NCBI Taxonomy" id="7234"/>
    <lineage>
        <taxon>Eukaryota</taxon>
        <taxon>Metazoa</taxon>
        <taxon>Ecdysozoa</taxon>
        <taxon>Arthropoda</taxon>
        <taxon>Hexapoda</taxon>
        <taxon>Insecta</taxon>
        <taxon>Pterygota</taxon>
        <taxon>Neoptera</taxon>
        <taxon>Endopterygota</taxon>
        <taxon>Diptera</taxon>
        <taxon>Brachycera</taxon>
        <taxon>Muscomorpha</taxon>
        <taxon>Ephydroidea</taxon>
        <taxon>Drosophilidae</taxon>
        <taxon>Drosophila</taxon>
        <taxon>Sophophora</taxon>
    </lineage>
</organism>
<protein>
    <submittedName>
        <fullName evidence="6">GL23807</fullName>
    </submittedName>
</protein>
<dbReference type="GO" id="GO:0003677">
    <property type="term" value="F:DNA binding"/>
    <property type="evidence" value="ECO:0007669"/>
    <property type="project" value="UniProtKB-KW"/>
</dbReference>
<evidence type="ECO:0000256" key="4">
    <source>
        <dbReference type="ARBA" id="ARBA00023242"/>
    </source>
</evidence>
<feature type="region of interest" description="Disordered" evidence="5">
    <location>
        <begin position="229"/>
        <end position="249"/>
    </location>
</feature>
<dbReference type="eggNOG" id="KOG4565">
    <property type="taxonomic scope" value="Eukaryota"/>
</dbReference>
<feature type="compositionally biased region" description="Polar residues" evidence="5">
    <location>
        <begin position="167"/>
        <end position="179"/>
    </location>
</feature>
<dbReference type="OMA" id="CETENHR"/>
<evidence type="ECO:0000313" key="6">
    <source>
        <dbReference type="EMBL" id="EDW23801.1"/>
    </source>
</evidence>
<feature type="compositionally biased region" description="Polar residues" evidence="5">
    <location>
        <begin position="32"/>
        <end position="43"/>
    </location>
</feature>
<dbReference type="PANTHER" id="PTHR21545:SF13">
    <property type="entry name" value="ECDYSONE-INDUCED PROTEIN 93F, ISOFORM C"/>
    <property type="match status" value="1"/>
</dbReference>
<reference evidence="6 7" key="1">
    <citation type="journal article" date="2007" name="Nature">
        <title>Evolution of genes and genomes on the Drosophila phylogeny.</title>
        <authorList>
            <consortium name="Drosophila 12 Genomes Consortium"/>
            <person name="Clark A.G."/>
            <person name="Eisen M.B."/>
            <person name="Smith D.R."/>
            <person name="Bergman C.M."/>
            <person name="Oliver B."/>
            <person name="Markow T.A."/>
            <person name="Kaufman T.C."/>
            <person name="Kellis M."/>
            <person name="Gelbart W."/>
            <person name="Iyer V.N."/>
            <person name="Pollard D.A."/>
            <person name="Sackton T.B."/>
            <person name="Larracuente A.M."/>
            <person name="Singh N.D."/>
            <person name="Abad J.P."/>
            <person name="Abt D.N."/>
            <person name="Adryan B."/>
            <person name="Aguade M."/>
            <person name="Akashi H."/>
            <person name="Anderson W.W."/>
            <person name="Aquadro C.F."/>
            <person name="Ardell D.H."/>
            <person name="Arguello R."/>
            <person name="Artieri C.G."/>
            <person name="Barbash D.A."/>
            <person name="Barker D."/>
            <person name="Barsanti P."/>
            <person name="Batterham P."/>
            <person name="Batzoglou S."/>
            <person name="Begun D."/>
            <person name="Bhutkar A."/>
            <person name="Blanco E."/>
            <person name="Bosak S.A."/>
            <person name="Bradley R.K."/>
            <person name="Brand A.D."/>
            <person name="Brent M.R."/>
            <person name="Brooks A.N."/>
            <person name="Brown R.H."/>
            <person name="Butlin R.K."/>
            <person name="Caggese C."/>
            <person name="Calvi B.R."/>
            <person name="Bernardo de Carvalho A."/>
            <person name="Caspi A."/>
            <person name="Castrezana S."/>
            <person name="Celniker S.E."/>
            <person name="Chang J.L."/>
            <person name="Chapple C."/>
            <person name="Chatterji S."/>
            <person name="Chinwalla A."/>
            <person name="Civetta A."/>
            <person name="Clifton S.W."/>
            <person name="Comeron J.M."/>
            <person name="Costello J.C."/>
            <person name="Coyne J.A."/>
            <person name="Daub J."/>
            <person name="David R.G."/>
            <person name="Delcher A.L."/>
            <person name="Delehaunty K."/>
            <person name="Do C.B."/>
            <person name="Ebling H."/>
            <person name="Edwards K."/>
            <person name="Eickbush T."/>
            <person name="Evans J.D."/>
            <person name="Filipski A."/>
            <person name="Findeiss S."/>
            <person name="Freyhult E."/>
            <person name="Fulton L."/>
            <person name="Fulton R."/>
            <person name="Garcia A.C."/>
            <person name="Gardiner A."/>
            <person name="Garfield D.A."/>
            <person name="Garvin B.E."/>
            <person name="Gibson G."/>
            <person name="Gilbert D."/>
            <person name="Gnerre S."/>
            <person name="Godfrey J."/>
            <person name="Good R."/>
            <person name="Gotea V."/>
            <person name="Gravely B."/>
            <person name="Greenberg A.J."/>
            <person name="Griffiths-Jones S."/>
            <person name="Gross S."/>
            <person name="Guigo R."/>
            <person name="Gustafson E.A."/>
            <person name="Haerty W."/>
            <person name="Hahn M.W."/>
            <person name="Halligan D.L."/>
            <person name="Halpern A.L."/>
            <person name="Halter G.M."/>
            <person name="Han M.V."/>
            <person name="Heger A."/>
            <person name="Hillier L."/>
            <person name="Hinrichs A.S."/>
            <person name="Holmes I."/>
            <person name="Hoskins R.A."/>
            <person name="Hubisz M.J."/>
            <person name="Hultmark D."/>
            <person name="Huntley M.A."/>
            <person name="Jaffe D.B."/>
            <person name="Jagadeeshan S."/>
            <person name="Jeck W.R."/>
            <person name="Johnson J."/>
            <person name="Jones C.D."/>
            <person name="Jordan W.C."/>
            <person name="Karpen G.H."/>
            <person name="Kataoka E."/>
            <person name="Keightley P.D."/>
            <person name="Kheradpour P."/>
            <person name="Kirkness E.F."/>
            <person name="Koerich L.B."/>
            <person name="Kristiansen K."/>
            <person name="Kudrna D."/>
            <person name="Kulathinal R.J."/>
            <person name="Kumar S."/>
            <person name="Kwok R."/>
            <person name="Lander E."/>
            <person name="Langley C.H."/>
            <person name="Lapoint R."/>
            <person name="Lazzaro B.P."/>
            <person name="Lee S.J."/>
            <person name="Levesque L."/>
            <person name="Li R."/>
            <person name="Lin C.F."/>
            <person name="Lin M.F."/>
            <person name="Lindblad-Toh K."/>
            <person name="Llopart A."/>
            <person name="Long M."/>
            <person name="Low L."/>
            <person name="Lozovsky E."/>
            <person name="Lu J."/>
            <person name="Luo M."/>
            <person name="Machado C.A."/>
            <person name="Makalowski W."/>
            <person name="Marzo M."/>
            <person name="Matsuda M."/>
            <person name="Matzkin L."/>
            <person name="McAllister B."/>
            <person name="McBride C.S."/>
            <person name="McKernan B."/>
            <person name="McKernan K."/>
            <person name="Mendez-Lago M."/>
            <person name="Minx P."/>
            <person name="Mollenhauer M.U."/>
            <person name="Montooth K."/>
            <person name="Mount S.M."/>
            <person name="Mu X."/>
            <person name="Myers E."/>
            <person name="Negre B."/>
            <person name="Newfeld S."/>
            <person name="Nielsen R."/>
            <person name="Noor M.A."/>
            <person name="O'Grady P."/>
            <person name="Pachter L."/>
            <person name="Papaceit M."/>
            <person name="Parisi M.J."/>
            <person name="Parisi M."/>
            <person name="Parts L."/>
            <person name="Pedersen J.S."/>
            <person name="Pesole G."/>
            <person name="Phillippy A.M."/>
            <person name="Ponting C.P."/>
            <person name="Pop M."/>
            <person name="Porcelli D."/>
            <person name="Powell J.R."/>
            <person name="Prohaska S."/>
            <person name="Pruitt K."/>
            <person name="Puig M."/>
            <person name="Quesneville H."/>
            <person name="Ram K.R."/>
            <person name="Rand D."/>
            <person name="Rasmussen M.D."/>
            <person name="Reed L.K."/>
            <person name="Reenan R."/>
            <person name="Reily A."/>
            <person name="Remington K.A."/>
            <person name="Rieger T.T."/>
            <person name="Ritchie M.G."/>
            <person name="Robin C."/>
            <person name="Rogers Y.H."/>
            <person name="Rohde C."/>
            <person name="Rozas J."/>
            <person name="Rubenfield M.J."/>
            <person name="Ruiz A."/>
            <person name="Russo S."/>
            <person name="Salzberg S.L."/>
            <person name="Sanchez-Gracia A."/>
            <person name="Saranga D.J."/>
            <person name="Sato H."/>
            <person name="Schaeffer S.W."/>
            <person name="Schatz M.C."/>
            <person name="Schlenke T."/>
            <person name="Schwartz R."/>
            <person name="Segarra C."/>
            <person name="Singh R.S."/>
            <person name="Sirot L."/>
            <person name="Sirota M."/>
            <person name="Sisneros N.B."/>
            <person name="Smith C.D."/>
            <person name="Smith T.F."/>
            <person name="Spieth J."/>
            <person name="Stage D.E."/>
            <person name="Stark A."/>
            <person name="Stephan W."/>
            <person name="Strausberg R.L."/>
            <person name="Strempel S."/>
            <person name="Sturgill D."/>
            <person name="Sutton G."/>
            <person name="Sutton G.G."/>
            <person name="Tao W."/>
            <person name="Teichmann S."/>
            <person name="Tobari Y.N."/>
            <person name="Tomimura Y."/>
            <person name="Tsolas J.M."/>
            <person name="Valente V.L."/>
            <person name="Venter E."/>
            <person name="Venter J.C."/>
            <person name="Vicario S."/>
            <person name="Vieira F.G."/>
            <person name="Vilella A.J."/>
            <person name="Villasante A."/>
            <person name="Walenz B."/>
            <person name="Wang J."/>
            <person name="Wasserman M."/>
            <person name="Watts T."/>
            <person name="Wilson D."/>
            <person name="Wilson R.K."/>
            <person name="Wing R.A."/>
            <person name="Wolfner M.F."/>
            <person name="Wong A."/>
            <person name="Wong G.K."/>
            <person name="Wu C.I."/>
            <person name="Wu G."/>
            <person name="Yamamoto D."/>
            <person name="Yang H.P."/>
            <person name="Yang S.P."/>
            <person name="Yorke J.A."/>
            <person name="Yoshida K."/>
            <person name="Zdobnov E."/>
            <person name="Zhang P."/>
            <person name="Zhang Y."/>
            <person name="Zimin A.V."/>
            <person name="Baldwin J."/>
            <person name="Abdouelleil A."/>
            <person name="Abdulkadir J."/>
            <person name="Abebe A."/>
            <person name="Abera B."/>
            <person name="Abreu J."/>
            <person name="Acer S.C."/>
            <person name="Aftuck L."/>
            <person name="Alexander A."/>
            <person name="An P."/>
            <person name="Anderson E."/>
            <person name="Anderson S."/>
            <person name="Arachi H."/>
            <person name="Azer M."/>
            <person name="Bachantsang P."/>
            <person name="Barry A."/>
            <person name="Bayul T."/>
            <person name="Berlin A."/>
            <person name="Bessette D."/>
            <person name="Bloom T."/>
            <person name="Blye J."/>
            <person name="Boguslavskiy L."/>
            <person name="Bonnet C."/>
            <person name="Boukhgalter B."/>
            <person name="Bourzgui I."/>
            <person name="Brown A."/>
            <person name="Cahill P."/>
            <person name="Channer S."/>
            <person name="Cheshatsang Y."/>
            <person name="Chuda L."/>
            <person name="Citroen M."/>
            <person name="Collymore A."/>
            <person name="Cooke P."/>
            <person name="Costello M."/>
            <person name="D'Aco K."/>
            <person name="Daza R."/>
            <person name="De Haan G."/>
            <person name="DeGray S."/>
            <person name="DeMaso C."/>
            <person name="Dhargay N."/>
            <person name="Dooley K."/>
            <person name="Dooley E."/>
            <person name="Doricent M."/>
            <person name="Dorje P."/>
            <person name="Dorjee K."/>
            <person name="Dupes A."/>
            <person name="Elong R."/>
            <person name="Falk J."/>
            <person name="Farina A."/>
            <person name="Faro S."/>
            <person name="Ferguson D."/>
            <person name="Fisher S."/>
            <person name="Foley C.D."/>
            <person name="Franke A."/>
            <person name="Friedrich D."/>
            <person name="Gadbois L."/>
            <person name="Gearin G."/>
            <person name="Gearin C.R."/>
            <person name="Giannoukos G."/>
            <person name="Goode T."/>
            <person name="Graham J."/>
            <person name="Grandbois E."/>
            <person name="Grewal S."/>
            <person name="Gyaltsen K."/>
            <person name="Hafez N."/>
            <person name="Hagos B."/>
            <person name="Hall J."/>
            <person name="Henson C."/>
            <person name="Hollinger A."/>
            <person name="Honan T."/>
            <person name="Huard M.D."/>
            <person name="Hughes L."/>
            <person name="Hurhula B."/>
            <person name="Husby M.E."/>
            <person name="Kamat A."/>
            <person name="Kanga B."/>
            <person name="Kashin S."/>
            <person name="Khazanovich D."/>
            <person name="Kisner P."/>
            <person name="Lance K."/>
            <person name="Lara M."/>
            <person name="Lee W."/>
            <person name="Lennon N."/>
            <person name="Letendre F."/>
            <person name="LeVine R."/>
            <person name="Lipovsky A."/>
            <person name="Liu X."/>
            <person name="Liu J."/>
            <person name="Liu S."/>
            <person name="Lokyitsang T."/>
            <person name="Lokyitsang Y."/>
            <person name="Lubonja R."/>
            <person name="Lui A."/>
            <person name="MacDonald P."/>
            <person name="Magnisalis V."/>
            <person name="Maru K."/>
            <person name="Matthews C."/>
            <person name="McCusker W."/>
            <person name="McDonough S."/>
            <person name="Mehta T."/>
            <person name="Meldrim J."/>
            <person name="Meneus L."/>
            <person name="Mihai O."/>
            <person name="Mihalev A."/>
            <person name="Mihova T."/>
            <person name="Mittelman R."/>
            <person name="Mlenga V."/>
            <person name="Montmayeur A."/>
            <person name="Mulrain L."/>
            <person name="Navidi A."/>
            <person name="Naylor J."/>
            <person name="Negash T."/>
            <person name="Nguyen T."/>
            <person name="Nguyen N."/>
            <person name="Nicol R."/>
            <person name="Norbu C."/>
            <person name="Norbu N."/>
            <person name="Novod N."/>
            <person name="O'Neill B."/>
            <person name="Osman S."/>
            <person name="Markiewicz E."/>
            <person name="Oyono O.L."/>
            <person name="Patti C."/>
            <person name="Phunkhang P."/>
            <person name="Pierre F."/>
            <person name="Priest M."/>
            <person name="Raghuraman S."/>
            <person name="Rege F."/>
            <person name="Reyes R."/>
            <person name="Rise C."/>
            <person name="Rogov P."/>
            <person name="Ross K."/>
            <person name="Ryan E."/>
            <person name="Settipalli S."/>
            <person name="Shea T."/>
            <person name="Sherpa N."/>
            <person name="Shi L."/>
            <person name="Shih D."/>
            <person name="Sparrow T."/>
            <person name="Spaulding J."/>
            <person name="Stalker J."/>
            <person name="Stange-Thomann N."/>
            <person name="Stavropoulos S."/>
            <person name="Stone C."/>
            <person name="Strader C."/>
            <person name="Tesfaye S."/>
            <person name="Thomson T."/>
            <person name="Thoulutsang Y."/>
            <person name="Thoulutsang D."/>
            <person name="Topham K."/>
            <person name="Topping I."/>
            <person name="Tsamla T."/>
            <person name="Vassiliev H."/>
            <person name="Vo A."/>
            <person name="Wangchuk T."/>
            <person name="Wangdi T."/>
            <person name="Weiand M."/>
            <person name="Wilkinson J."/>
            <person name="Wilson A."/>
            <person name="Yadav S."/>
            <person name="Young G."/>
            <person name="Yu Q."/>
            <person name="Zembek L."/>
            <person name="Zhong D."/>
            <person name="Zimmer A."/>
            <person name="Zwirko Z."/>
            <person name="Jaffe D.B."/>
            <person name="Alvarez P."/>
            <person name="Brockman W."/>
            <person name="Butler J."/>
            <person name="Chin C."/>
            <person name="Gnerre S."/>
            <person name="Grabherr M."/>
            <person name="Kleber M."/>
            <person name="Mauceli E."/>
            <person name="MacCallum I."/>
        </authorList>
    </citation>
    <scope>NUCLEOTIDE SEQUENCE [LARGE SCALE GENOMIC DNA]</scope>
    <source>
        <strain evidence="7">MSH-3 / Tucson 14011-0111.49</strain>
    </source>
</reference>
<accession>B4G648</accession>
<feature type="compositionally biased region" description="Low complexity" evidence="5">
    <location>
        <begin position="314"/>
        <end position="334"/>
    </location>
</feature>
<keyword evidence="3" id="KW-0804">Transcription</keyword>
<proteinExistence type="predicted"/>
<dbReference type="AlphaFoldDB" id="B4G648"/>
<evidence type="ECO:0000256" key="5">
    <source>
        <dbReference type="SAM" id="MobiDB-lite"/>
    </source>
</evidence>
<dbReference type="GO" id="GO:0006357">
    <property type="term" value="P:regulation of transcription by RNA polymerase II"/>
    <property type="evidence" value="ECO:0007669"/>
    <property type="project" value="TreeGrafter"/>
</dbReference>
<evidence type="ECO:0000256" key="2">
    <source>
        <dbReference type="ARBA" id="ARBA00023125"/>
    </source>
</evidence>
<feature type="region of interest" description="Disordered" evidence="5">
    <location>
        <begin position="32"/>
        <end position="63"/>
    </location>
</feature>
<dbReference type="EMBL" id="CH479179">
    <property type="protein sequence ID" value="EDW23801.1"/>
    <property type="molecule type" value="Genomic_DNA"/>
</dbReference>
<dbReference type="STRING" id="7234.B4G648"/>
<evidence type="ECO:0000313" key="7">
    <source>
        <dbReference type="Proteomes" id="UP000008744"/>
    </source>
</evidence>
<keyword evidence="2" id="KW-0238">DNA-binding</keyword>
<evidence type="ECO:0000256" key="3">
    <source>
        <dbReference type="ARBA" id="ARBA00023163"/>
    </source>
</evidence>
<feature type="region of interest" description="Disordered" evidence="5">
    <location>
        <begin position="264"/>
        <end position="349"/>
    </location>
</feature>
<keyword evidence="7" id="KW-1185">Reference proteome</keyword>
<keyword evidence="4" id="KW-0539">Nucleus</keyword>
<dbReference type="GO" id="GO:0005634">
    <property type="term" value="C:nucleus"/>
    <property type="evidence" value="ECO:0007669"/>
    <property type="project" value="EnsemblMetazoa"/>
</dbReference>
<dbReference type="PANTHER" id="PTHR21545">
    <property type="entry name" value="TRANSCRIPTION FACTOR MLR1/2"/>
    <property type="match status" value="1"/>
</dbReference>
<feature type="region of interest" description="Disordered" evidence="5">
    <location>
        <begin position="143"/>
        <end position="179"/>
    </location>
</feature>